<dbReference type="RefSeq" id="WP_172840789.1">
    <property type="nucleotide sequence ID" value="NZ_LT840185.1"/>
</dbReference>
<dbReference type="GO" id="GO:0009073">
    <property type="term" value="P:aromatic amino acid family biosynthetic process"/>
    <property type="evidence" value="ECO:0007669"/>
    <property type="project" value="UniProtKB-KW"/>
</dbReference>
<dbReference type="GO" id="GO:0003866">
    <property type="term" value="F:3-phosphoshikimate 1-carboxyvinyltransferase activity"/>
    <property type="evidence" value="ECO:0007669"/>
    <property type="project" value="UniProtKB-UniRule"/>
</dbReference>
<dbReference type="PIRSF" id="PIRSF000505">
    <property type="entry name" value="EPSPS"/>
    <property type="match status" value="1"/>
</dbReference>
<dbReference type="GO" id="GO:0008652">
    <property type="term" value="P:amino acid biosynthetic process"/>
    <property type="evidence" value="ECO:0007669"/>
    <property type="project" value="UniProtKB-KW"/>
</dbReference>
<dbReference type="NCBIfam" id="TIGR01356">
    <property type="entry name" value="aroA"/>
    <property type="match status" value="1"/>
</dbReference>
<comment type="catalytic activity">
    <reaction evidence="7">
        <text>3-phosphoshikimate + phosphoenolpyruvate = 5-O-(1-carboxyvinyl)-3-phosphoshikimate + phosphate</text>
        <dbReference type="Rhea" id="RHEA:21256"/>
        <dbReference type="ChEBI" id="CHEBI:43474"/>
        <dbReference type="ChEBI" id="CHEBI:57701"/>
        <dbReference type="ChEBI" id="CHEBI:58702"/>
        <dbReference type="ChEBI" id="CHEBI:145989"/>
        <dbReference type="EC" id="2.5.1.19"/>
    </reaction>
    <physiologicalReaction direction="left-to-right" evidence="7">
        <dbReference type="Rhea" id="RHEA:21257"/>
    </physiologicalReaction>
</comment>
<comment type="subunit">
    <text evidence="8">Monomer.</text>
</comment>
<comment type="subcellular location">
    <subcellularLocation>
        <location evidence="8">Cytoplasm</location>
    </subcellularLocation>
</comment>
<dbReference type="InterPro" id="IPR036968">
    <property type="entry name" value="Enolpyruvate_Tfrase_sf"/>
</dbReference>
<dbReference type="Proteomes" id="UP000192934">
    <property type="component" value="Chromosome I"/>
</dbReference>
<keyword evidence="5 8" id="KW-0808">Transferase</keyword>
<sequence>MKGKLRATPSRGLSGRIAVPGDKSMSHRALILGAMAEGETRIEGLLESDDVLATARAVEALGADVERLGEGRWRVTGGPWRSPDAPIDCGNSGTAARLLMGAAAGRGVTATFTGDASLRARPMDRVVAPLAAMGATIEGGDRLPITVRGGQLRGIAFDNVFGSAQVKSAILLAGLGTDGAVSVREDRPSRDHSEIMLGAFGCAVEREGKIIALPAHRQLRATQVTVPCDPSSAAFPLVAALLTAGSDLTVTGTLANPLRTGLYKTVREMGADIRFEEEREVGGEAVADVTVRTSALRGVTVPANRAPAMIDEYPVLAVVAAFAEGPTVMHGLGELRVKESDRLAAIADGLAACGVRAEVEDDALTVHGCGGPARAADIFTQGDHRIAMSFLVAGIAGQHAVTVDRADMIATSFPGFADLMRGIGARIATA</sequence>
<feature type="binding site" evidence="8">
    <location>
        <position position="163"/>
    </location>
    <ligand>
        <name>3-phosphoshikimate</name>
        <dbReference type="ChEBI" id="CHEBI:145989"/>
    </ligand>
</feature>
<evidence type="ECO:0000256" key="1">
    <source>
        <dbReference type="ARBA" id="ARBA00004811"/>
    </source>
</evidence>
<feature type="binding site" evidence="8">
    <location>
        <position position="121"/>
    </location>
    <ligand>
        <name>phosphoenolpyruvate</name>
        <dbReference type="ChEBI" id="CHEBI:58702"/>
    </ligand>
</feature>
<dbReference type="GO" id="GO:0005737">
    <property type="term" value="C:cytoplasm"/>
    <property type="evidence" value="ECO:0007669"/>
    <property type="project" value="UniProtKB-SubCell"/>
</dbReference>
<feature type="binding site" evidence="8">
    <location>
        <position position="165"/>
    </location>
    <ligand>
        <name>3-phosphoshikimate</name>
        <dbReference type="ChEBI" id="CHEBI:145989"/>
    </ligand>
</feature>
<evidence type="ECO:0000256" key="3">
    <source>
        <dbReference type="ARBA" id="ARBA00022490"/>
    </source>
</evidence>
<dbReference type="HAMAP" id="MF_00210">
    <property type="entry name" value="EPSP_synth"/>
    <property type="match status" value="1"/>
</dbReference>
<dbReference type="InterPro" id="IPR001986">
    <property type="entry name" value="Enolpyruvate_Tfrase_dom"/>
</dbReference>
<reference evidence="11" key="1">
    <citation type="submission" date="2017-04" db="EMBL/GenBank/DDBJ databases">
        <authorList>
            <person name="Varghese N."/>
            <person name="Submissions S."/>
        </authorList>
    </citation>
    <scope>NUCLEOTIDE SEQUENCE [LARGE SCALE GENOMIC DNA]</scope>
    <source>
        <strain evidence="11">Dd16</strain>
    </source>
</reference>
<dbReference type="PROSITE" id="PS00885">
    <property type="entry name" value="EPSP_SYNTHASE_2"/>
    <property type="match status" value="1"/>
</dbReference>
<feature type="domain" description="Enolpyruvate transferase" evidence="9">
    <location>
        <begin position="10"/>
        <end position="418"/>
    </location>
</feature>
<dbReference type="PANTHER" id="PTHR21090">
    <property type="entry name" value="AROM/DEHYDROQUINATE SYNTHASE"/>
    <property type="match status" value="1"/>
</dbReference>
<dbReference type="PANTHER" id="PTHR21090:SF5">
    <property type="entry name" value="PENTAFUNCTIONAL AROM POLYPEPTIDE"/>
    <property type="match status" value="1"/>
</dbReference>
<gene>
    <name evidence="8" type="primary">aroA</name>
    <name evidence="10" type="ORF">SAMN06295910_0589</name>
</gene>
<evidence type="ECO:0000256" key="4">
    <source>
        <dbReference type="ARBA" id="ARBA00022605"/>
    </source>
</evidence>
<organism evidence="10 11">
    <name type="scientific">Allosphingosinicella indica</name>
    <dbReference type="NCBI Taxonomy" id="941907"/>
    <lineage>
        <taxon>Bacteria</taxon>
        <taxon>Pseudomonadati</taxon>
        <taxon>Pseudomonadota</taxon>
        <taxon>Alphaproteobacteria</taxon>
        <taxon>Sphingomonadales</taxon>
        <taxon>Sphingomonadaceae</taxon>
        <taxon>Allosphingosinicella</taxon>
    </lineage>
</organism>
<dbReference type="GO" id="GO:0009423">
    <property type="term" value="P:chorismate biosynthetic process"/>
    <property type="evidence" value="ECO:0007669"/>
    <property type="project" value="UniProtKB-UniRule"/>
</dbReference>
<dbReference type="Pfam" id="PF00275">
    <property type="entry name" value="EPSP_synthase"/>
    <property type="match status" value="1"/>
</dbReference>
<dbReference type="EC" id="2.5.1.19" evidence="8"/>
<evidence type="ECO:0000259" key="9">
    <source>
        <dbReference type="Pfam" id="PF00275"/>
    </source>
</evidence>
<dbReference type="PROSITE" id="PS00104">
    <property type="entry name" value="EPSP_SYNTHASE_1"/>
    <property type="match status" value="1"/>
</dbReference>
<feature type="active site" description="Proton acceptor" evidence="8">
    <location>
        <position position="311"/>
    </location>
</feature>
<comment type="caution">
    <text evidence="8">Lacks conserved residue(s) required for the propagation of feature annotation.</text>
</comment>
<evidence type="ECO:0000313" key="10">
    <source>
        <dbReference type="EMBL" id="SMF61597.1"/>
    </source>
</evidence>
<accession>A0A1X7G0T0</accession>
<keyword evidence="6 8" id="KW-0057">Aromatic amino acid biosynthesis</keyword>
<feature type="binding site" evidence="8">
    <location>
        <position position="28"/>
    </location>
    <ligand>
        <name>3-phosphoshikimate</name>
        <dbReference type="ChEBI" id="CHEBI:145989"/>
    </ligand>
</feature>
<feature type="binding site" evidence="8">
    <location>
        <position position="338"/>
    </location>
    <ligand>
        <name>3-phosphoshikimate</name>
        <dbReference type="ChEBI" id="CHEBI:145989"/>
    </ligand>
</feature>
<comment type="pathway">
    <text evidence="1 8">Metabolic intermediate biosynthesis; chorismate biosynthesis; chorismate from D-erythrose 4-phosphate and phosphoenolpyruvate: step 6/7.</text>
</comment>
<feature type="binding site" evidence="8">
    <location>
        <position position="24"/>
    </location>
    <ligand>
        <name>3-phosphoshikimate</name>
        <dbReference type="ChEBI" id="CHEBI:145989"/>
    </ligand>
</feature>
<dbReference type="STRING" id="941907.SAMN06295910_0589"/>
<name>A0A1X7G0T0_9SPHN</name>
<keyword evidence="11" id="KW-1185">Reference proteome</keyword>
<dbReference type="EMBL" id="LT840185">
    <property type="protein sequence ID" value="SMF61597.1"/>
    <property type="molecule type" value="Genomic_DNA"/>
</dbReference>
<evidence type="ECO:0000256" key="8">
    <source>
        <dbReference type="HAMAP-Rule" id="MF_00210"/>
    </source>
</evidence>
<evidence type="ECO:0000256" key="6">
    <source>
        <dbReference type="ARBA" id="ARBA00023141"/>
    </source>
</evidence>
<dbReference type="SUPFAM" id="SSF55205">
    <property type="entry name" value="EPT/RTPC-like"/>
    <property type="match status" value="1"/>
</dbReference>
<feature type="binding site" evidence="8">
    <location>
        <position position="385"/>
    </location>
    <ligand>
        <name>phosphoenolpyruvate</name>
        <dbReference type="ChEBI" id="CHEBI:58702"/>
    </ligand>
</feature>
<dbReference type="AlphaFoldDB" id="A0A1X7G0T0"/>
<dbReference type="InterPro" id="IPR013792">
    <property type="entry name" value="RNA3'P_cycl/enolpyr_Trfase_a/b"/>
</dbReference>
<evidence type="ECO:0000256" key="5">
    <source>
        <dbReference type="ARBA" id="ARBA00022679"/>
    </source>
</evidence>
<proteinExistence type="inferred from homology"/>
<comment type="similarity">
    <text evidence="2 8">Belongs to the EPSP synthase family.</text>
</comment>
<protein>
    <recommendedName>
        <fullName evidence="8">3-phosphoshikimate 1-carboxyvinyltransferase</fullName>
        <ecNumber evidence="8">2.5.1.19</ecNumber>
    </recommendedName>
    <alternativeName>
        <fullName evidence="8">5-enolpyruvylshikimate-3-phosphate synthase</fullName>
        <shortName evidence="8">EPSP synthase</shortName>
        <shortName evidence="8">EPSPS</shortName>
    </alternativeName>
</protein>
<comment type="function">
    <text evidence="8">Catalyzes the transfer of the enolpyruvyl moiety of phosphoenolpyruvate (PEP) to the 5-hydroxyl of shikimate-3-phosphate (S3P) to produce enolpyruvyl shikimate-3-phosphate and inorganic phosphate.</text>
</comment>
<feature type="binding site" evidence="8">
    <location>
        <position position="23"/>
    </location>
    <ligand>
        <name>phosphoenolpyruvate</name>
        <dbReference type="ChEBI" id="CHEBI:58702"/>
    </ligand>
</feature>
<feature type="binding site" evidence="8">
    <location>
        <position position="23"/>
    </location>
    <ligand>
        <name>3-phosphoshikimate</name>
        <dbReference type="ChEBI" id="CHEBI:145989"/>
    </ligand>
</feature>
<dbReference type="InterPro" id="IPR023193">
    <property type="entry name" value="EPSP_synthase_CS"/>
</dbReference>
<dbReference type="InterPro" id="IPR006264">
    <property type="entry name" value="EPSP_synthase"/>
</dbReference>
<feature type="binding site" evidence="8">
    <location>
        <position position="93"/>
    </location>
    <ligand>
        <name>phosphoenolpyruvate</name>
        <dbReference type="ChEBI" id="CHEBI:58702"/>
    </ligand>
</feature>
<feature type="binding site" evidence="8">
    <location>
        <position position="311"/>
    </location>
    <ligand>
        <name>3-phosphoshikimate</name>
        <dbReference type="ChEBI" id="CHEBI:145989"/>
    </ligand>
</feature>
<evidence type="ECO:0000313" key="11">
    <source>
        <dbReference type="Proteomes" id="UP000192934"/>
    </source>
</evidence>
<dbReference type="Gene3D" id="3.65.10.10">
    <property type="entry name" value="Enolpyruvate transferase domain"/>
    <property type="match status" value="2"/>
</dbReference>
<keyword evidence="3 8" id="KW-0963">Cytoplasm</keyword>
<feature type="binding site" evidence="8">
    <location>
        <position position="342"/>
    </location>
    <ligand>
        <name>phosphoenolpyruvate</name>
        <dbReference type="ChEBI" id="CHEBI:58702"/>
    </ligand>
</feature>
<evidence type="ECO:0000256" key="7">
    <source>
        <dbReference type="ARBA" id="ARBA00044633"/>
    </source>
</evidence>
<dbReference type="CDD" id="cd01556">
    <property type="entry name" value="EPSP_synthase"/>
    <property type="match status" value="1"/>
</dbReference>
<feature type="binding site" evidence="8">
    <location>
        <position position="165"/>
    </location>
    <ligand>
        <name>phosphoenolpyruvate</name>
        <dbReference type="ChEBI" id="CHEBI:58702"/>
    </ligand>
</feature>
<evidence type="ECO:0000256" key="2">
    <source>
        <dbReference type="ARBA" id="ARBA00009948"/>
    </source>
</evidence>
<dbReference type="FunFam" id="3.65.10.10:FF:000005">
    <property type="entry name" value="3-phosphoshikimate 1-carboxyvinyltransferase"/>
    <property type="match status" value="1"/>
</dbReference>
<dbReference type="UniPathway" id="UPA00053">
    <property type="reaction ID" value="UER00089"/>
</dbReference>
<keyword evidence="4 8" id="KW-0028">Amino-acid biosynthesis</keyword>